<reference evidence="2 3" key="1">
    <citation type="submission" date="2023-07" db="EMBL/GenBank/DDBJ databases">
        <title>Comparative genomics of wheat-associated soil bacteria to identify genetic determinants of phenazine resistance.</title>
        <authorList>
            <person name="Mouncey N."/>
        </authorList>
    </citation>
    <scope>NUCLEOTIDE SEQUENCE [LARGE SCALE GENOMIC DNA]</scope>
    <source>
        <strain evidence="2 3">W2I16</strain>
    </source>
</reference>
<evidence type="ECO:0000256" key="1">
    <source>
        <dbReference type="SAM" id="SignalP"/>
    </source>
</evidence>
<dbReference type="EMBL" id="JAUSZS010000004">
    <property type="protein sequence ID" value="MDQ0934327.1"/>
    <property type="molecule type" value="Genomic_DNA"/>
</dbReference>
<protein>
    <submittedName>
        <fullName evidence="2">TRAP-type C4-dicarboxylate transport system permease small subunit</fullName>
    </submittedName>
</protein>
<comment type="caution">
    <text evidence="2">The sequence shown here is derived from an EMBL/GenBank/DDBJ whole genome shotgun (WGS) entry which is preliminary data.</text>
</comment>
<evidence type="ECO:0000313" key="3">
    <source>
        <dbReference type="Proteomes" id="UP001223072"/>
    </source>
</evidence>
<dbReference type="Proteomes" id="UP001223072">
    <property type="component" value="Unassembled WGS sequence"/>
</dbReference>
<evidence type="ECO:0000313" key="2">
    <source>
        <dbReference type="EMBL" id="MDQ0934327.1"/>
    </source>
</evidence>
<name>A0ABU0RQR8_9ACTN</name>
<keyword evidence="3" id="KW-1185">Reference proteome</keyword>
<feature type="chain" id="PRO_5046942993" evidence="1">
    <location>
        <begin position="43"/>
        <end position="199"/>
    </location>
</feature>
<sequence>MSAPRMPQSVRRSIRCLTMAAMSAAALLVAVPAANASSPAGAAESVQAGAPSPASSSSVSRTFTLPKGTTRATLSLGSSRAQVIKAAQDTITCTLTVWTPWYRSGANPRIATQAATSCSSWVLSLSILLELSRDGATVATNDHQNAFSSSIATGTDAACSLGTWTAEANGDISYPPPFWPPTADLAVNSPALPVSTCLN</sequence>
<accession>A0ABU0RQR8</accession>
<gene>
    <name evidence="2" type="ORF">QFZ49_004267</name>
</gene>
<keyword evidence="1" id="KW-0732">Signal</keyword>
<proteinExistence type="predicted"/>
<feature type="signal peptide" evidence="1">
    <location>
        <begin position="1"/>
        <end position="42"/>
    </location>
</feature>
<organism evidence="2 3">
    <name type="scientific">Streptomyces turgidiscabies</name>
    <dbReference type="NCBI Taxonomy" id="85558"/>
    <lineage>
        <taxon>Bacteria</taxon>
        <taxon>Bacillati</taxon>
        <taxon>Actinomycetota</taxon>
        <taxon>Actinomycetes</taxon>
        <taxon>Kitasatosporales</taxon>
        <taxon>Streptomycetaceae</taxon>
        <taxon>Streptomyces</taxon>
    </lineage>
</organism>